<dbReference type="InterPro" id="IPR036291">
    <property type="entry name" value="NAD(P)-bd_dom_sf"/>
</dbReference>
<dbReference type="Proteomes" id="UP000264002">
    <property type="component" value="Unassembled WGS sequence"/>
</dbReference>
<evidence type="ECO:0000256" key="6">
    <source>
        <dbReference type="HAMAP-Rule" id="MF_01131"/>
    </source>
</evidence>
<evidence type="ECO:0000259" key="7">
    <source>
        <dbReference type="SMART" id="SM00881"/>
    </source>
</evidence>
<evidence type="ECO:0000256" key="3">
    <source>
        <dbReference type="ARBA" id="ARBA00023015"/>
    </source>
</evidence>
<gene>
    <name evidence="6" type="primary">rex</name>
    <name evidence="8" type="ORF">DYP60_10465</name>
</gene>
<keyword evidence="1 6" id="KW-0963">Cytoplasm</keyword>
<dbReference type="SMART" id="SM00881">
    <property type="entry name" value="CoA_binding"/>
    <property type="match status" value="1"/>
</dbReference>
<dbReference type="HAMAP" id="MF_01131">
    <property type="entry name" value="Rex"/>
    <property type="match status" value="1"/>
</dbReference>
<feature type="binding site" evidence="6">
    <location>
        <begin position="92"/>
        <end position="97"/>
    </location>
    <ligand>
        <name>NAD(+)</name>
        <dbReference type="ChEBI" id="CHEBI:57540"/>
    </ligand>
</feature>
<evidence type="ECO:0000256" key="4">
    <source>
        <dbReference type="ARBA" id="ARBA00023125"/>
    </source>
</evidence>
<dbReference type="InterPro" id="IPR003781">
    <property type="entry name" value="CoA-bd"/>
</dbReference>
<evidence type="ECO:0000256" key="1">
    <source>
        <dbReference type="ARBA" id="ARBA00022490"/>
    </source>
</evidence>
<feature type="DNA-binding region" description="H-T-H motif" evidence="6">
    <location>
        <begin position="18"/>
        <end position="57"/>
    </location>
</feature>
<dbReference type="AlphaFoldDB" id="A0A372MEK2"/>
<dbReference type="RefSeq" id="WP_117330957.1">
    <property type="nucleotide sequence ID" value="NZ_QUWK01000011.1"/>
</dbReference>
<evidence type="ECO:0000313" key="8">
    <source>
        <dbReference type="EMBL" id="RFU94202.1"/>
    </source>
</evidence>
<dbReference type="GO" id="GO:0051775">
    <property type="term" value="P:response to redox state"/>
    <property type="evidence" value="ECO:0007669"/>
    <property type="project" value="InterPro"/>
</dbReference>
<comment type="caution">
    <text evidence="8">The sequence shown here is derived from an EMBL/GenBank/DDBJ whole genome shotgun (WGS) entry which is preliminary data.</text>
</comment>
<keyword evidence="6" id="KW-0520">NAD</keyword>
<proteinExistence type="inferred from homology"/>
<name>A0A372MEK2_9SPIR</name>
<organism evidence="8 9">
    <name type="scientific">Sphaerochaeta halotolerans</name>
    <dbReference type="NCBI Taxonomy" id="2293840"/>
    <lineage>
        <taxon>Bacteria</taxon>
        <taxon>Pseudomonadati</taxon>
        <taxon>Spirochaetota</taxon>
        <taxon>Spirochaetia</taxon>
        <taxon>Spirochaetales</taxon>
        <taxon>Sphaerochaetaceae</taxon>
        <taxon>Sphaerochaeta</taxon>
    </lineage>
</organism>
<dbReference type="GO" id="GO:0005737">
    <property type="term" value="C:cytoplasm"/>
    <property type="evidence" value="ECO:0007669"/>
    <property type="project" value="UniProtKB-SubCell"/>
</dbReference>
<protein>
    <recommendedName>
        <fullName evidence="6">Redox-sensing transcriptional repressor Rex</fullName>
    </recommendedName>
</protein>
<dbReference type="Pfam" id="PF02629">
    <property type="entry name" value="CoA_binding"/>
    <property type="match status" value="1"/>
</dbReference>
<dbReference type="EMBL" id="QUWK01000011">
    <property type="protein sequence ID" value="RFU94202.1"/>
    <property type="molecule type" value="Genomic_DNA"/>
</dbReference>
<dbReference type="SUPFAM" id="SSF51735">
    <property type="entry name" value="NAD(P)-binding Rossmann-fold domains"/>
    <property type="match status" value="1"/>
</dbReference>
<sequence>METGYRGIPIPTIKRLPSYLRLLQGYREQGMEMVSATTLAEELGLKPIQVRKDISCTGIEGKPKVGFVVVNLIEAIIHTLGWDNATDAIVVGAGHLGSALARYEGFERYGLKIVAAFDVDPNKWDTWLGDVPVFPLSKVKEYIDRNHVNIGVLAVPADQAQETSELLVECGLLAIWNFAPKDLRLPDHVVVQRTDLATSFAVLSAKVRQKMNKKELSSEVDDW</sequence>
<dbReference type="PANTHER" id="PTHR35786:SF1">
    <property type="entry name" value="REDOX-SENSING TRANSCRIPTIONAL REPRESSOR REX 1"/>
    <property type="match status" value="1"/>
</dbReference>
<dbReference type="GO" id="GO:0003700">
    <property type="term" value="F:DNA-binding transcription factor activity"/>
    <property type="evidence" value="ECO:0007669"/>
    <property type="project" value="UniProtKB-UniRule"/>
</dbReference>
<comment type="function">
    <text evidence="6">Modulates transcription in response to changes in cellular NADH/NAD(+) redox state.</text>
</comment>
<dbReference type="NCBIfam" id="NF003995">
    <property type="entry name" value="PRK05472.2-4"/>
    <property type="match status" value="1"/>
</dbReference>
<dbReference type="GO" id="GO:0003677">
    <property type="term" value="F:DNA binding"/>
    <property type="evidence" value="ECO:0007669"/>
    <property type="project" value="UniProtKB-UniRule"/>
</dbReference>
<dbReference type="OrthoDB" id="9784760at2"/>
<dbReference type="InterPro" id="IPR009718">
    <property type="entry name" value="Rex_DNA-bd_C_dom"/>
</dbReference>
<dbReference type="Gene3D" id="1.10.10.10">
    <property type="entry name" value="Winged helix-like DNA-binding domain superfamily/Winged helix DNA-binding domain"/>
    <property type="match status" value="1"/>
</dbReference>
<dbReference type="PANTHER" id="PTHR35786">
    <property type="entry name" value="REDOX-SENSING TRANSCRIPTIONAL REPRESSOR REX"/>
    <property type="match status" value="1"/>
</dbReference>
<comment type="subcellular location">
    <subcellularLocation>
        <location evidence="6">Cytoplasm</location>
    </subcellularLocation>
</comment>
<keyword evidence="3 6" id="KW-0805">Transcription regulation</keyword>
<dbReference type="InterPro" id="IPR036390">
    <property type="entry name" value="WH_DNA-bd_sf"/>
</dbReference>
<dbReference type="Gene3D" id="3.40.50.720">
    <property type="entry name" value="NAD(P)-binding Rossmann-like Domain"/>
    <property type="match status" value="1"/>
</dbReference>
<evidence type="ECO:0000313" key="9">
    <source>
        <dbReference type="Proteomes" id="UP000264002"/>
    </source>
</evidence>
<keyword evidence="9" id="KW-1185">Reference proteome</keyword>
<dbReference type="SUPFAM" id="SSF46785">
    <property type="entry name" value="Winged helix' DNA-binding domain"/>
    <property type="match status" value="1"/>
</dbReference>
<dbReference type="InterPro" id="IPR036388">
    <property type="entry name" value="WH-like_DNA-bd_sf"/>
</dbReference>
<dbReference type="Pfam" id="PF06971">
    <property type="entry name" value="Put_DNA-bind_N"/>
    <property type="match status" value="1"/>
</dbReference>
<keyword evidence="5 6" id="KW-0804">Transcription</keyword>
<dbReference type="NCBIfam" id="NF003996">
    <property type="entry name" value="PRK05472.2-5"/>
    <property type="match status" value="1"/>
</dbReference>
<reference evidence="8 9" key="2">
    <citation type="submission" date="2018-09" db="EMBL/GenBank/DDBJ databases">
        <title>Genome of Sphaerochaeta halotolerans strain 4-11.</title>
        <authorList>
            <person name="Nazina T.N."/>
            <person name="Sokolova D.S."/>
        </authorList>
    </citation>
    <scope>NUCLEOTIDE SEQUENCE [LARGE SCALE GENOMIC DNA]</scope>
    <source>
        <strain evidence="8 9">4-11</strain>
    </source>
</reference>
<comment type="similarity">
    <text evidence="6">Belongs to the transcriptional regulatory Rex family.</text>
</comment>
<evidence type="ECO:0000256" key="2">
    <source>
        <dbReference type="ARBA" id="ARBA00022491"/>
    </source>
</evidence>
<evidence type="ECO:0000256" key="5">
    <source>
        <dbReference type="ARBA" id="ARBA00023163"/>
    </source>
</evidence>
<dbReference type="GO" id="GO:0045892">
    <property type="term" value="P:negative regulation of DNA-templated transcription"/>
    <property type="evidence" value="ECO:0007669"/>
    <property type="project" value="InterPro"/>
</dbReference>
<accession>A0A372MEK2</accession>
<feature type="domain" description="CoA-binding" evidence="7">
    <location>
        <begin position="82"/>
        <end position="182"/>
    </location>
</feature>
<keyword evidence="4 6" id="KW-0238">DNA-binding</keyword>
<comment type="subunit">
    <text evidence="6">Homodimer.</text>
</comment>
<dbReference type="InterPro" id="IPR022876">
    <property type="entry name" value="Tscrpt_rep_Rex"/>
</dbReference>
<keyword evidence="2 6" id="KW-0678">Repressor</keyword>
<reference evidence="9" key="1">
    <citation type="submission" date="2018-08" db="EMBL/GenBank/DDBJ databases">
        <authorList>
            <person name="Grouzdev D.S."/>
            <person name="Krutkina M.S."/>
        </authorList>
    </citation>
    <scope>NUCLEOTIDE SEQUENCE [LARGE SCALE GENOMIC DNA]</scope>
    <source>
        <strain evidence="9">4-11</strain>
    </source>
</reference>
<dbReference type="NCBIfam" id="NF003994">
    <property type="entry name" value="PRK05472.2-3"/>
    <property type="match status" value="1"/>
</dbReference>